<dbReference type="EMBL" id="FP476056">
    <property type="protein sequence ID" value="CAZ98124.1"/>
    <property type="molecule type" value="Genomic_DNA"/>
</dbReference>
<evidence type="ECO:0000256" key="2">
    <source>
        <dbReference type="ARBA" id="ARBA00022448"/>
    </source>
</evidence>
<dbReference type="Gene3D" id="2.40.170.20">
    <property type="entry name" value="TonB-dependent receptor, beta-barrel domain"/>
    <property type="match status" value="1"/>
</dbReference>
<evidence type="ECO:0000313" key="12">
    <source>
        <dbReference type="Proteomes" id="UP000008898"/>
    </source>
</evidence>
<evidence type="ECO:0000256" key="9">
    <source>
        <dbReference type="SAM" id="SignalP"/>
    </source>
</evidence>
<dbReference type="InterPro" id="IPR008969">
    <property type="entry name" value="CarboxyPept-like_regulatory"/>
</dbReference>
<comment type="similarity">
    <text evidence="8">Belongs to the TonB-dependent receptor family.</text>
</comment>
<evidence type="ECO:0000256" key="7">
    <source>
        <dbReference type="ARBA" id="ARBA00023237"/>
    </source>
</evidence>
<dbReference type="InterPro" id="IPR023996">
    <property type="entry name" value="TonB-dep_OMP_SusC/RagA"/>
</dbReference>
<dbReference type="SUPFAM" id="SSF56935">
    <property type="entry name" value="Porins"/>
    <property type="match status" value="1"/>
</dbReference>
<comment type="subcellular location">
    <subcellularLocation>
        <location evidence="1 8">Cell outer membrane</location>
        <topology evidence="1 8">Multi-pass membrane protein</topology>
    </subcellularLocation>
</comment>
<dbReference type="InterPro" id="IPR039426">
    <property type="entry name" value="TonB-dep_rcpt-like"/>
</dbReference>
<evidence type="ECO:0000256" key="6">
    <source>
        <dbReference type="ARBA" id="ARBA00023136"/>
    </source>
</evidence>
<dbReference type="GO" id="GO:0044718">
    <property type="term" value="P:siderophore transmembrane transport"/>
    <property type="evidence" value="ECO:0007669"/>
    <property type="project" value="TreeGrafter"/>
</dbReference>
<keyword evidence="2 8" id="KW-0813">Transport</keyword>
<dbReference type="Pfam" id="PF07715">
    <property type="entry name" value="Plug"/>
    <property type="match status" value="1"/>
</dbReference>
<name>G0L2G3_ZOBGA</name>
<dbReference type="InterPro" id="IPR012910">
    <property type="entry name" value="Plug_dom"/>
</dbReference>
<keyword evidence="7 8" id="KW-0998">Cell outer membrane</keyword>
<dbReference type="Proteomes" id="UP000008898">
    <property type="component" value="Chromosome"/>
</dbReference>
<dbReference type="InterPro" id="IPR023997">
    <property type="entry name" value="TonB-dep_OMP_SusC/RagA_CS"/>
</dbReference>
<dbReference type="PROSITE" id="PS52016">
    <property type="entry name" value="TONB_DEPENDENT_REC_3"/>
    <property type="match status" value="1"/>
</dbReference>
<dbReference type="AlphaFoldDB" id="G0L2G3"/>
<keyword evidence="3 8" id="KW-1134">Transmembrane beta strand</keyword>
<dbReference type="PANTHER" id="PTHR30069:SF29">
    <property type="entry name" value="HEMOGLOBIN AND HEMOGLOBIN-HAPTOGLOBIN-BINDING PROTEIN 1-RELATED"/>
    <property type="match status" value="1"/>
</dbReference>
<keyword evidence="6 8" id="KW-0472">Membrane</keyword>
<evidence type="ECO:0000259" key="10">
    <source>
        <dbReference type="Pfam" id="PF07715"/>
    </source>
</evidence>
<dbReference type="FunFam" id="2.60.40.1120:FF:000003">
    <property type="entry name" value="Outer membrane protein Omp121"/>
    <property type="match status" value="1"/>
</dbReference>
<evidence type="ECO:0000256" key="3">
    <source>
        <dbReference type="ARBA" id="ARBA00022452"/>
    </source>
</evidence>
<dbReference type="Gene3D" id="2.60.40.1120">
    <property type="entry name" value="Carboxypeptidase-like, regulatory domain"/>
    <property type="match status" value="1"/>
</dbReference>
<keyword evidence="4 8" id="KW-0812">Transmembrane</keyword>
<sequence length="1126" mass="126641">MKMKLTVLLTIISLFQIQANTYSQSKKISLDMPDATVQEVIQEIEQLSDYKFLLNRKDVDLYREVSIKVKKKLISTILNELFEGTNIRFEVLHKQIILKKAKIPIKKPVVLPLTGQSLPVIDQFSVSGMVTDEDGNPLPGANIVEKGTTNGVTADFDGNFSIELADENATLVISYIGFSTMEVSAEGQANINVQLKESAAGLEEVVVVGYGTQKKVTLTGAISNLKGEEVLKSPTTNVSQALGGRMAGVTTVQRSGEPGADDTVIRIRGSNTLGDNSALVVVDGVPGRSLSRIDPNSIESITVLKDVSAAIYGSQAANGVILVKTKRGRLGKPSLTFNYNQGFNQPTRIPEMANGSEYARLQSEIDIYAGRSPRYSDEEIAMFSSNSDPWLYPNTDWFDEVLKPWSGQKNVNGQISGGGEYVNYFISGGYKFQDAYYRNSVSNYKQYDFRTNIDGKFSDNISWGVDLYGRFADTNSPTQGFGAIFRTTTVGNPNIPAVWPDGSPGPDILGGQNPVTISTGAAGFDETKNYSLNSSFKLNFKIPWIEGLSLNLSTNFDKSFENRKRFETPWEVNSWDQVSYDANDKPILNSAMVPFNDPRLTQYSAEKQSLLTNAVMNYETTFNEIHNIKLLGGVESREDKGGNFNAFRRHYVSSTTPELFAGGDQDKDNTGGSYESARLNYFGRLNYNFKEKLLFEFVWRYDGSYIFPEENRFGFFPGVSLGWRMSEEKFWKENLSFVDEFKIRTSYGQTGNDRIGEWQYLASYGYSDFIYNFGVNESYKLLFEERIPNENVSWEVANQFDIGIESYFLDKKLYFDLAFFDYRRSDILWWRNASVPTSAGINLPRENIGKVTNQGFDFNLSYRGNINDLGYSVGLNGGYAKNKITFWDESPGRPEWQQSTGKPIPTVPEDIDQDLYYVSEGIFNDQAEVDATPHWEGARPGDIIFKDVNEDGVINGLDRVRDEKNNIPRFSGGLNLALNYKQFDFSMLFQGAAGAVRYISTESGLIGNFLKDYYDNRWTPDNPDAPGPRAHNRDSEYWRNNRNTYFLRKSDYLRLKTLELGYNLPQDLCDKFGSKGTRLYVNGYNLLTYSPDLKDFDPESDQRSLSGGSQPYPVQRVINGGIEIKF</sequence>
<gene>
    <name evidence="11" type="ordered locus">zobellia_3987</name>
</gene>
<dbReference type="SUPFAM" id="SSF49464">
    <property type="entry name" value="Carboxypeptidase regulatory domain-like"/>
    <property type="match status" value="1"/>
</dbReference>
<dbReference type="GO" id="GO:0015344">
    <property type="term" value="F:siderophore uptake transmembrane transporter activity"/>
    <property type="evidence" value="ECO:0007669"/>
    <property type="project" value="TreeGrafter"/>
</dbReference>
<dbReference type="HOGENOM" id="CLU_004317_1_1_10"/>
<organism evidence="11 12">
    <name type="scientific">Zobellia galactanivorans (strain DSM 12802 / CCUG 47099 / CIP 106680 / NCIMB 13871 / Dsij)</name>
    <dbReference type="NCBI Taxonomy" id="63186"/>
    <lineage>
        <taxon>Bacteria</taxon>
        <taxon>Pseudomonadati</taxon>
        <taxon>Bacteroidota</taxon>
        <taxon>Flavobacteriia</taxon>
        <taxon>Flavobacteriales</taxon>
        <taxon>Flavobacteriaceae</taxon>
        <taxon>Zobellia</taxon>
    </lineage>
</organism>
<reference evidence="12" key="1">
    <citation type="submission" date="2009-07" db="EMBL/GenBank/DDBJ databases">
        <title>Complete genome sequence of Zobellia galactanivorans Dsij.</title>
        <authorList>
            <consortium name="Genoscope - CEA"/>
        </authorList>
    </citation>
    <scope>NUCLEOTIDE SEQUENCE [LARGE SCALE GENOMIC DNA]</scope>
    <source>
        <strain evidence="12">DSM 12802 / CCUG 47099 / CIP 106680 / NCIMB 13871 / Dsij</strain>
    </source>
</reference>
<feature type="signal peptide" evidence="9">
    <location>
        <begin position="1"/>
        <end position="19"/>
    </location>
</feature>
<dbReference type="KEGG" id="zga:ZOBELLIA_3987"/>
<reference evidence="11 12" key="2">
    <citation type="journal article" date="2012" name="Environ. Microbiol.">
        <title>Characterization of the first alginolytic operons in a marine bacterium: from their emergence in marine Flavobacteriia to their independent transfers to marine Proteobacteria and human gut Bacteroides.</title>
        <authorList>
            <person name="Thomas F."/>
            <person name="Barbeyron T."/>
            <person name="Tonon T."/>
            <person name="Genicot S."/>
            <person name="Czjzek M."/>
            <person name="Michel G."/>
        </authorList>
    </citation>
    <scope>NUCLEOTIDE SEQUENCE [LARGE SCALE GENOMIC DNA]</scope>
    <source>
        <strain evidence="12">DSM 12802 / CCUG 47099 / CIP 106680 / NCIMB 13871 / Dsij</strain>
    </source>
</reference>
<dbReference type="GO" id="GO:0009279">
    <property type="term" value="C:cell outer membrane"/>
    <property type="evidence" value="ECO:0007669"/>
    <property type="project" value="UniProtKB-SubCell"/>
</dbReference>
<evidence type="ECO:0000256" key="4">
    <source>
        <dbReference type="ARBA" id="ARBA00022692"/>
    </source>
</evidence>
<dbReference type="PANTHER" id="PTHR30069">
    <property type="entry name" value="TONB-DEPENDENT OUTER MEMBRANE RECEPTOR"/>
    <property type="match status" value="1"/>
</dbReference>
<dbReference type="PATRIC" id="fig|63186.3.peg.3898"/>
<evidence type="ECO:0000256" key="8">
    <source>
        <dbReference type="PROSITE-ProRule" id="PRU01360"/>
    </source>
</evidence>
<feature type="domain" description="TonB-dependent receptor plug" evidence="10">
    <location>
        <begin position="216"/>
        <end position="320"/>
    </location>
</feature>
<dbReference type="NCBIfam" id="TIGR04057">
    <property type="entry name" value="SusC_RagA_signa"/>
    <property type="match status" value="1"/>
</dbReference>
<protein>
    <submittedName>
        <fullName evidence="11">TonB-dependent Transducer</fullName>
    </submittedName>
</protein>
<evidence type="ECO:0000256" key="5">
    <source>
        <dbReference type="ARBA" id="ARBA00022729"/>
    </source>
</evidence>
<dbReference type="Pfam" id="PF13715">
    <property type="entry name" value="CarbopepD_reg_2"/>
    <property type="match status" value="1"/>
</dbReference>
<keyword evidence="5 9" id="KW-0732">Signal</keyword>
<feature type="chain" id="PRO_5003402602" evidence="9">
    <location>
        <begin position="20"/>
        <end position="1126"/>
    </location>
</feature>
<evidence type="ECO:0000256" key="1">
    <source>
        <dbReference type="ARBA" id="ARBA00004571"/>
    </source>
</evidence>
<evidence type="ECO:0000313" key="11">
    <source>
        <dbReference type="EMBL" id="CAZ98124.1"/>
    </source>
</evidence>
<dbReference type="STRING" id="63186.ZOBELLIA_3987"/>
<keyword evidence="12" id="KW-1185">Reference proteome</keyword>
<dbReference type="Gene3D" id="2.170.130.10">
    <property type="entry name" value="TonB-dependent receptor, plug domain"/>
    <property type="match status" value="1"/>
</dbReference>
<dbReference type="InterPro" id="IPR036942">
    <property type="entry name" value="Beta-barrel_TonB_sf"/>
</dbReference>
<accession>G0L2G3</accession>
<dbReference type="NCBIfam" id="TIGR04056">
    <property type="entry name" value="OMP_RagA_SusC"/>
    <property type="match status" value="1"/>
</dbReference>
<dbReference type="InterPro" id="IPR037066">
    <property type="entry name" value="Plug_dom_sf"/>
</dbReference>
<proteinExistence type="inferred from homology"/>
<dbReference type="FunFam" id="2.170.130.10:FF:000003">
    <property type="entry name" value="SusC/RagA family TonB-linked outer membrane protein"/>
    <property type="match status" value="1"/>
</dbReference>